<dbReference type="Proteomes" id="UP000838412">
    <property type="component" value="Chromosome 7"/>
</dbReference>
<dbReference type="GO" id="GO:0006895">
    <property type="term" value="P:Golgi to endosome transport"/>
    <property type="evidence" value="ECO:0007669"/>
    <property type="project" value="TreeGrafter"/>
</dbReference>
<dbReference type="GO" id="GO:0034067">
    <property type="term" value="P:protein localization to Golgi apparatus"/>
    <property type="evidence" value="ECO:0007669"/>
    <property type="project" value="TreeGrafter"/>
</dbReference>
<evidence type="ECO:0000256" key="8">
    <source>
        <dbReference type="ARBA" id="ARBA00022989"/>
    </source>
</evidence>
<keyword evidence="8 12" id="KW-1133">Transmembrane helix</keyword>
<dbReference type="InterPro" id="IPR019185">
    <property type="entry name" value="Integral_membrane_SYS1-rel"/>
</dbReference>
<comment type="similarity">
    <text evidence="2">Belongs to the SYS1 family.</text>
</comment>
<dbReference type="EMBL" id="OV696692">
    <property type="protein sequence ID" value="CAH1269866.1"/>
    <property type="molecule type" value="Genomic_DNA"/>
</dbReference>
<name>A0A8K0ABN9_BRALA</name>
<dbReference type="PANTHER" id="PTHR12952:SF0">
    <property type="entry name" value="PROTEIN SYS1 HOMOLOG"/>
    <property type="match status" value="1"/>
</dbReference>
<dbReference type="GO" id="GO:0043001">
    <property type="term" value="P:Golgi to plasma membrane protein transport"/>
    <property type="evidence" value="ECO:0007669"/>
    <property type="project" value="TreeGrafter"/>
</dbReference>
<evidence type="ECO:0000256" key="1">
    <source>
        <dbReference type="ARBA" id="ARBA00004653"/>
    </source>
</evidence>
<accession>A0A8K0ABN9</accession>
<dbReference type="InterPro" id="IPR016973">
    <property type="entry name" value="Integral_membrane_SYS1"/>
</dbReference>
<proteinExistence type="inferred from homology"/>
<feature type="transmembrane region" description="Helical" evidence="12">
    <location>
        <begin position="138"/>
        <end position="159"/>
    </location>
</feature>
<dbReference type="OrthoDB" id="542931at2759"/>
<dbReference type="GO" id="GO:0000139">
    <property type="term" value="C:Golgi membrane"/>
    <property type="evidence" value="ECO:0007669"/>
    <property type="project" value="UniProtKB-SubCell"/>
</dbReference>
<evidence type="ECO:0000256" key="12">
    <source>
        <dbReference type="SAM" id="Phobius"/>
    </source>
</evidence>
<dbReference type="GO" id="GO:0005802">
    <property type="term" value="C:trans-Golgi network"/>
    <property type="evidence" value="ECO:0007669"/>
    <property type="project" value="TreeGrafter"/>
</dbReference>
<evidence type="ECO:0000256" key="10">
    <source>
        <dbReference type="ARBA" id="ARBA00023136"/>
    </source>
</evidence>
<evidence type="ECO:0000256" key="11">
    <source>
        <dbReference type="ARBA" id="ARBA00025508"/>
    </source>
</evidence>
<protein>
    <recommendedName>
        <fullName evidence="4">Protein SYS1 homolog</fullName>
    </recommendedName>
</protein>
<keyword evidence="5" id="KW-0813">Transport</keyword>
<sequence>MIHPMSLPLHRKESCSCGLKKMAGHFRSYVWDPTLILLQIITVQSVFYGGMGLWIFIIDFFADETRSLDQIFSYELLDFRSSRGRLMMAAYVLNALTGALGLLFIVGRAKQCVDFTVTAHLFNFVGCWIYNQHFPTSLVWWLLNIVCIALMAVIGEFLCMRQEMQSIPVSIGQKVDL</sequence>
<organism evidence="13 14">
    <name type="scientific">Branchiostoma lanceolatum</name>
    <name type="common">Common lancelet</name>
    <name type="synonym">Amphioxus lanceolatum</name>
    <dbReference type="NCBI Taxonomy" id="7740"/>
    <lineage>
        <taxon>Eukaryota</taxon>
        <taxon>Metazoa</taxon>
        <taxon>Chordata</taxon>
        <taxon>Cephalochordata</taxon>
        <taxon>Leptocardii</taxon>
        <taxon>Amphioxiformes</taxon>
        <taxon>Branchiostomatidae</taxon>
        <taxon>Branchiostoma</taxon>
    </lineage>
</organism>
<evidence type="ECO:0000256" key="9">
    <source>
        <dbReference type="ARBA" id="ARBA00023034"/>
    </source>
</evidence>
<gene>
    <name evidence="13" type="primary">SYS1</name>
    <name evidence="13" type="ORF">BLAG_LOCUS22369</name>
</gene>
<dbReference type="PANTHER" id="PTHR12952">
    <property type="entry name" value="SYS1"/>
    <property type="match status" value="1"/>
</dbReference>
<evidence type="ECO:0000313" key="14">
    <source>
        <dbReference type="Proteomes" id="UP000838412"/>
    </source>
</evidence>
<keyword evidence="10 12" id="KW-0472">Membrane</keyword>
<dbReference type="Pfam" id="PF09801">
    <property type="entry name" value="SYS1"/>
    <property type="match status" value="1"/>
</dbReference>
<comment type="function">
    <text evidence="11">Involved in protein trafficking. May serve as a receptor for ARFRP1.</text>
</comment>
<evidence type="ECO:0000256" key="3">
    <source>
        <dbReference type="ARBA" id="ARBA00011215"/>
    </source>
</evidence>
<comment type="subcellular location">
    <subcellularLocation>
        <location evidence="1">Golgi apparatus membrane</location>
        <topology evidence="1">Multi-pass membrane protein</topology>
    </subcellularLocation>
</comment>
<dbReference type="PIRSF" id="PIRSF031402">
    <property type="entry name" value="SYS1_homologue"/>
    <property type="match status" value="1"/>
</dbReference>
<evidence type="ECO:0000256" key="6">
    <source>
        <dbReference type="ARBA" id="ARBA00022692"/>
    </source>
</evidence>
<keyword evidence="7" id="KW-0653">Protein transport</keyword>
<dbReference type="GO" id="GO:0005829">
    <property type="term" value="C:cytosol"/>
    <property type="evidence" value="ECO:0007669"/>
    <property type="project" value="GOC"/>
</dbReference>
<evidence type="ECO:0000256" key="2">
    <source>
        <dbReference type="ARBA" id="ARBA00008160"/>
    </source>
</evidence>
<evidence type="ECO:0000256" key="5">
    <source>
        <dbReference type="ARBA" id="ARBA00022448"/>
    </source>
</evidence>
<comment type="subunit">
    <text evidence="3">Interacts with ARFRP1.</text>
</comment>
<keyword evidence="6 12" id="KW-0812">Transmembrane</keyword>
<evidence type="ECO:0000313" key="13">
    <source>
        <dbReference type="EMBL" id="CAH1269866.1"/>
    </source>
</evidence>
<reference evidence="13" key="1">
    <citation type="submission" date="2022-01" db="EMBL/GenBank/DDBJ databases">
        <authorList>
            <person name="Braso-Vives M."/>
        </authorList>
    </citation>
    <scope>NUCLEOTIDE SEQUENCE</scope>
</reference>
<keyword evidence="14" id="KW-1185">Reference proteome</keyword>
<feature type="transmembrane region" description="Helical" evidence="12">
    <location>
        <begin position="36"/>
        <end position="62"/>
    </location>
</feature>
<evidence type="ECO:0000256" key="4">
    <source>
        <dbReference type="ARBA" id="ARBA00014516"/>
    </source>
</evidence>
<evidence type="ECO:0000256" key="7">
    <source>
        <dbReference type="ARBA" id="ARBA00022927"/>
    </source>
</evidence>
<dbReference type="AlphaFoldDB" id="A0A8K0ABN9"/>
<feature type="transmembrane region" description="Helical" evidence="12">
    <location>
        <begin position="86"/>
        <end position="106"/>
    </location>
</feature>
<keyword evidence="9" id="KW-0333">Golgi apparatus</keyword>